<dbReference type="SUPFAM" id="SSF51004">
    <property type="entry name" value="C-terminal (heme d1) domain of cytochrome cd1-nitrite reductase"/>
    <property type="match status" value="1"/>
</dbReference>
<organism evidence="1 2">
    <name type="scientific">Pseudolysobacter antarcticus</name>
    <dbReference type="NCBI Taxonomy" id="2511995"/>
    <lineage>
        <taxon>Bacteria</taxon>
        <taxon>Pseudomonadati</taxon>
        <taxon>Pseudomonadota</taxon>
        <taxon>Gammaproteobacteria</taxon>
        <taxon>Lysobacterales</taxon>
        <taxon>Rhodanobacteraceae</taxon>
        <taxon>Pseudolysobacter</taxon>
    </lineage>
</organism>
<dbReference type="SUPFAM" id="SSF49313">
    <property type="entry name" value="Cadherin-like"/>
    <property type="match status" value="3"/>
</dbReference>
<dbReference type="InterPro" id="IPR011964">
    <property type="entry name" value="YVTN_b-propeller_repeat"/>
</dbReference>
<dbReference type="SUPFAM" id="SSF50974">
    <property type="entry name" value="Nitrous oxide reductase, N-terminal domain"/>
    <property type="match status" value="1"/>
</dbReference>
<dbReference type="GO" id="GO:0016020">
    <property type="term" value="C:membrane"/>
    <property type="evidence" value="ECO:0007669"/>
    <property type="project" value="InterPro"/>
</dbReference>
<name>A0A411HEU4_9GAMM</name>
<evidence type="ECO:0000313" key="2">
    <source>
        <dbReference type="Proteomes" id="UP000291562"/>
    </source>
</evidence>
<dbReference type="InterPro" id="IPR011044">
    <property type="entry name" value="Quino_amine_DH_bsu"/>
</dbReference>
<dbReference type="GO" id="GO:0005509">
    <property type="term" value="F:calcium ion binding"/>
    <property type="evidence" value="ECO:0007669"/>
    <property type="project" value="InterPro"/>
</dbReference>
<dbReference type="Pfam" id="PF05345">
    <property type="entry name" value="He_PIG"/>
    <property type="match status" value="4"/>
</dbReference>
<dbReference type="NCBIfam" id="TIGR02276">
    <property type="entry name" value="beta_rpt_yvtn"/>
    <property type="match status" value="2"/>
</dbReference>
<dbReference type="AlphaFoldDB" id="A0A411HEU4"/>
<dbReference type="Gene3D" id="2.130.10.10">
    <property type="entry name" value="YVTN repeat-like/Quinoprotein amine dehydrogenase"/>
    <property type="match status" value="4"/>
</dbReference>
<dbReference type="EMBL" id="CP035704">
    <property type="protein sequence ID" value="QBB68974.1"/>
    <property type="molecule type" value="Genomic_DNA"/>
</dbReference>
<dbReference type="SUPFAM" id="SSF50969">
    <property type="entry name" value="YVTN repeat-like/Quinoprotein amine dehydrogenase"/>
    <property type="match status" value="1"/>
</dbReference>
<sequence length="1171" mass="119850">MNSPIPTTLLFLRNRSARMIAPRLAQKFLLLFLLLPLLSFATISYDIALPGSPGSLVVNPISGKVYSSSMTSTTLMVVDAANTVTNLQLGAQVTGLALNPSTNKIYVTTTADFVVVNGSDNTLTHIALGSGLSCVTVDTTTNRIYVGNHNAGVISMIDGSNNSVIASVTIATTVQAIAVNPLTQKIYVTLIDSSSVAVIDATSNSISDYVDVGYHPFGIAVNPATNMIYVANLGDAFITVIDGATLQSFNLDGALGLIDFAIDSVRNKIYISCYNSDKLMLIDGATNAVTLLTVPGSPSAPVVNPITGKVYFGSSATHAVVILDPSNNNLMQSVPSGPVSNNGYYPQAVALNPITGRIYAANGGWYTMSVIDETYAAVDNQNYFLSTGHSPQSLALNQVTNTVYSANRASNTVGVFDDTLQISVTVPVGNDPVSLTTDVVNGETYVVNRLGNSVSIINADHTVQTVAVGNMPLAVATNPVTHRAYVANSTDNTVSVIDRAVGTIGTITVGTGPQALVVNPANGKIYVANTTAGSVSIIDGASATIDATVLVGTTPTALAIDTLSNRVYVINHDSNNLSVIDGNAIVATIALGGPPRALAVNANTKRVYVTNSPVSAPNRVSVIDSGNNTVVAQVTVGPLPNTVAVDPATNQIFVASFLDNTVTVIDGQTLKQSIYQVGTSPYALVVNSVTHRAYVSNSANDYMSTISQQVRHDSIPLQSNPGLRFHTSAATQNFLFTPSSAYSPYALPATGVYYQLDNLLGSWMVASANGDGSFSGNFSALSAGTHTLYAFAVDGLQAKNNSAPGNPMIGDMAAYAFNVIAAPTLNSATPGNGAVGNSYNFSYSGNSIAPMFYQVTVGSLPPGLTLAPNGTISGMPTLAGLFSGTVTASNGALPDPSQSFSINVTQAPSFINTPPNGVISTPYTFDYQVLGTPAPTFVLLSGSLPSGLSLSSSGHIGGTPSATGIFNATISIDNGVGVDASQDIVLTIGQAPLITTSAAPGGNVATAYSFVYAASGFPASNFSLQSGTLPPGLSLSTAGILSGTPTIPGLYSGSIKAGNGIGSDATQNFSITITQAPSITSAAPPGGHFSVAYSFSYNASGSPAPSFALGSGILPPGLTLTPAGLLSGKPTLAGTYTGTVLASNGVGSGASQNFSIVIDTDRIFANGFEVP</sequence>
<protein>
    <submittedName>
        <fullName evidence="1">YncE family protein</fullName>
    </submittedName>
</protein>
<dbReference type="InterPro" id="IPR015919">
    <property type="entry name" value="Cadherin-like_sf"/>
</dbReference>
<reference evidence="1 2" key="1">
    <citation type="submission" date="2019-01" db="EMBL/GenBank/DDBJ databases">
        <title>Pseudolysobacter antarctica gen. nov., sp. nov., isolated from Fildes Peninsula, Antarctica.</title>
        <authorList>
            <person name="Wei Z."/>
            <person name="Peng F."/>
        </authorList>
    </citation>
    <scope>NUCLEOTIDE SEQUENCE [LARGE SCALE GENOMIC DNA]</scope>
    <source>
        <strain evidence="1 2">AQ6-296</strain>
    </source>
</reference>
<dbReference type="PANTHER" id="PTHR47197:SF3">
    <property type="entry name" value="DIHYDRO-HEME D1 DEHYDROGENASE"/>
    <property type="match status" value="1"/>
</dbReference>
<dbReference type="Proteomes" id="UP000291562">
    <property type="component" value="Chromosome"/>
</dbReference>
<dbReference type="InterPro" id="IPR011045">
    <property type="entry name" value="N2O_reductase_N"/>
</dbReference>
<dbReference type="Gene3D" id="2.60.40.10">
    <property type="entry name" value="Immunoglobulins"/>
    <property type="match status" value="4"/>
</dbReference>
<dbReference type="InterPro" id="IPR013783">
    <property type="entry name" value="Ig-like_fold"/>
</dbReference>
<dbReference type="KEGG" id="xbc:ELE36_00485"/>
<dbReference type="InterPro" id="IPR051200">
    <property type="entry name" value="Host-pathogen_enzymatic-act"/>
</dbReference>
<dbReference type="InterPro" id="IPR011048">
    <property type="entry name" value="Haem_d1_sf"/>
</dbReference>
<evidence type="ECO:0000313" key="1">
    <source>
        <dbReference type="EMBL" id="QBB68974.1"/>
    </source>
</evidence>
<dbReference type="OrthoDB" id="5720638at2"/>
<accession>A0A411HEU4</accession>
<gene>
    <name evidence="1" type="ORF">ELE36_00485</name>
</gene>
<keyword evidence="2" id="KW-1185">Reference proteome</keyword>
<dbReference type="InterPro" id="IPR015943">
    <property type="entry name" value="WD40/YVTN_repeat-like_dom_sf"/>
</dbReference>
<dbReference type="SUPFAM" id="SSF63825">
    <property type="entry name" value="YWTD domain"/>
    <property type="match status" value="1"/>
</dbReference>
<dbReference type="PANTHER" id="PTHR47197">
    <property type="entry name" value="PROTEIN NIRF"/>
    <property type="match status" value="1"/>
</dbReference>
<proteinExistence type="predicted"/>